<dbReference type="AlphaFoldDB" id="A0A9X1YFL5"/>
<protein>
    <submittedName>
        <fullName evidence="1">Spore photoproduct lyase family protein</fullName>
    </submittedName>
</protein>
<dbReference type="InterPro" id="IPR049539">
    <property type="entry name" value="SPL"/>
</dbReference>
<keyword evidence="2" id="KW-1185">Reference proteome</keyword>
<dbReference type="PANTHER" id="PTHR37822">
    <property type="entry name" value="SPORE PHOTOPRODUCT LYASE-RELATED"/>
    <property type="match status" value="1"/>
</dbReference>
<organism evidence="1 2">
    <name type="scientific">Roseomonas acroporae</name>
    <dbReference type="NCBI Taxonomy" id="2937791"/>
    <lineage>
        <taxon>Bacteria</taxon>
        <taxon>Pseudomonadati</taxon>
        <taxon>Pseudomonadota</taxon>
        <taxon>Alphaproteobacteria</taxon>
        <taxon>Acetobacterales</taxon>
        <taxon>Roseomonadaceae</taxon>
        <taxon>Roseomonas</taxon>
    </lineage>
</organism>
<dbReference type="NCBIfam" id="TIGR03886">
    <property type="entry name" value="lyase_spl_fam"/>
    <property type="match status" value="1"/>
</dbReference>
<dbReference type="RefSeq" id="WP_248670017.1">
    <property type="nucleotide sequence ID" value="NZ_JALPRX010000161.1"/>
</dbReference>
<evidence type="ECO:0000313" key="1">
    <source>
        <dbReference type="EMBL" id="MCK8787973.1"/>
    </source>
</evidence>
<dbReference type="GO" id="GO:0003913">
    <property type="term" value="F:DNA photolyase activity"/>
    <property type="evidence" value="ECO:0007669"/>
    <property type="project" value="TreeGrafter"/>
</dbReference>
<sequence>MALAIGSPPLPATLLDIGRIYLEPAAALHPRGAEVLARFPHAERIEVPSHWNIPGLHGEEGDAERWLATKRGTLVLGIKKGLGMRPNGRSADFIAPSTSNGCAMACAYCYVARRKGHGNPITLFVNTDAVATAIARHAARQGPKPGPNQVDPRDWVYDIGENGDLSVDAALYGGVRDLVEAFRAMPNAKGSFATKYVNRALLGYEPQGRTRIRFSLMPEAPSRVLDVRASPVAERIAAIDDFVRAGYEVHVNFSPVVVYEGWTADWSALLERLDASLSPAARAQIAAEVIFLTHGAALHETNLRWHPRAEDLLWQPALQEEKLSESGAVNLRYRHGKKGRMLAVFRDLVARHLPCCRIRYAF</sequence>
<dbReference type="Pfam" id="PF20903">
    <property type="entry name" value="SPL"/>
    <property type="match status" value="1"/>
</dbReference>
<dbReference type="GO" id="GO:1904047">
    <property type="term" value="F:S-adenosyl-L-methionine binding"/>
    <property type="evidence" value="ECO:0007669"/>
    <property type="project" value="TreeGrafter"/>
</dbReference>
<dbReference type="PANTHER" id="PTHR37822:SF2">
    <property type="entry name" value="SPORE PHOTOPRODUCT LYASE"/>
    <property type="match status" value="1"/>
</dbReference>
<evidence type="ECO:0000313" key="2">
    <source>
        <dbReference type="Proteomes" id="UP001139516"/>
    </source>
</evidence>
<dbReference type="Gene3D" id="3.80.30.30">
    <property type="match status" value="1"/>
</dbReference>
<dbReference type="GO" id="GO:0042601">
    <property type="term" value="C:endospore-forming forespore"/>
    <property type="evidence" value="ECO:0007669"/>
    <property type="project" value="TreeGrafter"/>
</dbReference>
<dbReference type="FunFam" id="3.40.50.12110:FF:000002">
    <property type="entry name" value="Spore photoproduct lyase"/>
    <property type="match status" value="1"/>
</dbReference>
<keyword evidence="1" id="KW-0456">Lyase</keyword>
<proteinExistence type="predicted"/>
<accession>A0A9X1YFL5</accession>
<dbReference type="GO" id="GO:0051539">
    <property type="term" value="F:4 iron, 4 sulfur cluster binding"/>
    <property type="evidence" value="ECO:0007669"/>
    <property type="project" value="TreeGrafter"/>
</dbReference>
<comment type="caution">
    <text evidence="1">The sequence shown here is derived from an EMBL/GenBank/DDBJ whole genome shotgun (WGS) entry which is preliminary data.</text>
</comment>
<name>A0A9X1YFL5_9PROT</name>
<dbReference type="Proteomes" id="UP001139516">
    <property type="component" value="Unassembled WGS sequence"/>
</dbReference>
<dbReference type="Gene3D" id="3.40.50.12110">
    <property type="match status" value="1"/>
</dbReference>
<reference evidence="1" key="1">
    <citation type="submission" date="2022-04" db="EMBL/GenBank/DDBJ databases">
        <title>Roseomonas acroporae sp. nov., isolated from coral Acropora digitifera.</title>
        <authorList>
            <person name="Sun H."/>
        </authorList>
    </citation>
    <scope>NUCLEOTIDE SEQUENCE</scope>
    <source>
        <strain evidence="1">NAR14</strain>
    </source>
</reference>
<gene>
    <name evidence="1" type="ORF">M0638_26820</name>
</gene>
<dbReference type="InterPro" id="IPR023805">
    <property type="entry name" value="Uncharacterised_Spl-rel"/>
</dbReference>
<dbReference type="EMBL" id="JALPRX010000161">
    <property type="protein sequence ID" value="MCK8787973.1"/>
    <property type="molecule type" value="Genomic_DNA"/>
</dbReference>